<name>H8L3D4_FRAAD</name>
<dbReference type="KEGG" id="fau:Fraau_2072"/>
<dbReference type="OrthoDB" id="5980200at2"/>
<gene>
    <name evidence="9" type="ordered locus">Fraau_2072</name>
</gene>
<dbReference type="PANTHER" id="PTHR30288:SF0">
    <property type="entry name" value="FLAGELLAR HOOK-ASSOCIATED PROTEIN 2"/>
    <property type="match status" value="1"/>
</dbReference>
<evidence type="ECO:0000313" key="9">
    <source>
        <dbReference type="EMBL" id="AFC86456.1"/>
    </source>
</evidence>
<keyword evidence="10" id="KW-1185">Reference proteome</keyword>
<dbReference type="HOGENOM" id="CLU_015182_5_0_6"/>
<keyword evidence="3" id="KW-0175">Coiled coil</keyword>
<dbReference type="InterPro" id="IPR040026">
    <property type="entry name" value="FliD"/>
</dbReference>
<accession>H8L3D4</accession>
<comment type="function">
    <text evidence="5">Required for morphogenesis and for the elongation of the flagellar filament by facilitating polymerization of the flagellin monomers at the tip of growing filament. Forms a capping structure, which prevents flagellin subunits (transported through the central channel of the flagellum) from leaking out without polymerization at the distal end.</text>
</comment>
<keyword evidence="9" id="KW-0969">Cilium</keyword>
<dbReference type="GO" id="GO:0009421">
    <property type="term" value="C:bacterial-type flagellum filament cap"/>
    <property type="evidence" value="ECO:0007669"/>
    <property type="project" value="InterPro"/>
</dbReference>
<dbReference type="InterPro" id="IPR003481">
    <property type="entry name" value="FliD_N"/>
</dbReference>
<evidence type="ECO:0000256" key="6">
    <source>
        <dbReference type="SAM" id="MobiDB-lite"/>
    </source>
</evidence>
<dbReference type="GO" id="GO:0009424">
    <property type="term" value="C:bacterial-type flagellum hook"/>
    <property type="evidence" value="ECO:0007669"/>
    <property type="project" value="UniProtKB-UniRule"/>
</dbReference>
<dbReference type="GO" id="GO:0071973">
    <property type="term" value="P:bacterial-type flagellum-dependent cell motility"/>
    <property type="evidence" value="ECO:0007669"/>
    <property type="project" value="TreeGrafter"/>
</dbReference>
<dbReference type="InterPro" id="IPR010810">
    <property type="entry name" value="Flagellin_hook_IN_motif"/>
</dbReference>
<feature type="domain" description="Flagellar hook-associated protein 2 C-terminal" evidence="8">
    <location>
        <begin position="255"/>
        <end position="472"/>
    </location>
</feature>
<dbReference type="RefSeq" id="WP_014403459.1">
    <property type="nucleotide sequence ID" value="NC_017033.1"/>
</dbReference>
<dbReference type="Pfam" id="PF02465">
    <property type="entry name" value="FliD_N"/>
    <property type="match status" value="1"/>
</dbReference>
<evidence type="ECO:0000259" key="7">
    <source>
        <dbReference type="Pfam" id="PF02465"/>
    </source>
</evidence>
<reference evidence="9" key="1">
    <citation type="submission" date="2012-02" db="EMBL/GenBank/DDBJ databases">
        <title>The complete genome of Frateuria aurantia DSM 6220.</title>
        <authorList>
            <consortium name="US DOE Joint Genome Institute (JGI-PGF)"/>
            <person name="Lucas S."/>
            <person name="Copeland A."/>
            <person name="Lapidus A."/>
            <person name="Glavina del Rio T."/>
            <person name="Dalin E."/>
            <person name="Tice H."/>
            <person name="Bruce D."/>
            <person name="Goodwin L."/>
            <person name="Pitluck S."/>
            <person name="Peters L."/>
            <person name="Ovchinnikova G."/>
            <person name="Teshima H."/>
            <person name="Kyrpides N."/>
            <person name="Mavromatis K."/>
            <person name="Ivanova N."/>
            <person name="Brettin T."/>
            <person name="Detter J.C."/>
            <person name="Han C."/>
            <person name="Larimer F."/>
            <person name="Land M."/>
            <person name="Hauser L."/>
            <person name="Markowitz V."/>
            <person name="Cheng J.-F."/>
            <person name="Hugenholtz P."/>
            <person name="Woyke T."/>
            <person name="Wu D."/>
            <person name="Brambilla E."/>
            <person name="Klenk H.-P."/>
            <person name="Eisen J.A."/>
        </authorList>
    </citation>
    <scope>NUCLEOTIDE SEQUENCE</scope>
    <source>
        <strain evidence="9">DSM 6220</strain>
    </source>
</reference>
<evidence type="ECO:0000256" key="1">
    <source>
        <dbReference type="ARBA" id="ARBA00009764"/>
    </source>
</evidence>
<dbReference type="Pfam" id="PF07195">
    <property type="entry name" value="FliD_C"/>
    <property type="match status" value="1"/>
</dbReference>
<proteinExistence type="inferred from homology"/>
<evidence type="ECO:0000313" key="10">
    <source>
        <dbReference type="Proteomes" id="UP000005234"/>
    </source>
</evidence>
<feature type="region of interest" description="Disordered" evidence="6">
    <location>
        <begin position="23"/>
        <end position="44"/>
    </location>
</feature>
<dbReference type="Pfam" id="PF07196">
    <property type="entry name" value="Flagellin_IN"/>
    <property type="match status" value="1"/>
</dbReference>
<dbReference type="EMBL" id="CP003350">
    <property type="protein sequence ID" value="AFC86456.1"/>
    <property type="molecule type" value="Genomic_DNA"/>
</dbReference>
<feature type="domain" description="Flagellar hook-associated protein 2 N-terminal" evidence="7">
    <location>
        <begin position="52"/>
        <end position="149"/>
    </location>
</feature>
<keyword evidence="4 5" id="KW-0975">Bacterial flagellum</keyword>
<keyword evidence="9" id="KW-0282">Flagellum</keyword>
<comment type="similarity">
    <text evidence="1 5">Belongs to the FliD family.</text>
</comment>
<comment type="subcellular location">
    <subcellularLocation>
        <location evidence="5">Secreted</location>
    </subcellularLocation>
    <subcellularLocation>
        <location evidence="5">Bacterial flagellum</location>
    </subcellularLocation>
</comment>
<dbReference type="GO" id="GO:0007155">
    <property type="term" value="P:cell adhesion"/>
    <property type="evidence" value="ECO:0007669"/>
    <property type="project" value="InterPro"/>
</dbReference>
<keyword evidence="9" id="KW-0966">Cell projection</keyword>
<evidence type="ECO:0000259" key="8">
    <source>
        <dbReference type="Pfam" id="PF07195"/>
    </source>
</evidence>
<dbReference type="AlphaFoldDB" id="H8L3D4"/>
<dbReference type="PANTHER" id="PTHR30288">
    <property type="entry name" value="FLAGELLAR CAP/ASSEMBLY PROTEIN FLID"/>
    <property type="match status" value="1"/>
</dbReference>
<evidence type="ECO:0000256" key="2">
    <source>
        <dbReference type="ARBA" id="ARBA00011255"/>
    </source>
</evidence>
<dbReference type="InterPro" id="IPR010809">
    <property type="entry name" value="FliD_C"/>
</dbReference>
<dbReference type="GO" id="GO:0005576">
    <property type="term" value="C:extracellular region"/>
    <property type="evidence" value="ECO:0007669"/>
    <property type="project" value="UniProtKB-SubCell"/>
</dbReference>
<keyword evidence="5" id="KW-0964">Secreted</keyword>
<dbReference type="Proteomes" id="UP000005234">
    <property type="component" value="Chromosome"/>
</dbReference>
<protein>
    <recommendedName>
        <fullName evidence="5">Flagellar hook-associated protein 2</fullName>
        <shortName evidence="5">HAP2</shortName>
    </recommendedName>
    <alternativeName>
        <fullName evidence="5">Flagellar cap protein</fullName>
    </alternativeName>
</protein>
<organism evidence="9 10">
    <name type="scientific">Frateuria aurantia (strain ATCC 33424 / DSM 6220 / KCTC 2777 / LMG 1558 / NBRC 3245 / NCIMB 13370)</name>
    <name type="common">Acetobacter aurantius</name>
    <dbReference type="NCBI Taxonomy" id="767434"/>
    <lineage>
        <taxon>Bacteria</taxon>
        <taxon>Pseudomonadati</taxon>
        <taxon>Pseudomonadota</taxon>
        <taxon>Gammaproteobacteria</taxon>
        <taxon>Lysobacterales</taxon>
        <taxon>Rhodanobacteraceae</taxon>
        <taxon>Frateuria</taxon>
    </lineage>
</organism>
<comment type="subunit">
    <text evidence="2 5">Homopentamer.</text>
</comment>
<dbReference type="eggNOG" id="COG1345">
    <property type="taxonomic scope" value="Bacteria"/>
</dbReference>
<evidence type="ECO:0000256" key="4">
    <source>
        <dbReference type="ARBA" id="ARBA00023143"/>
    </source>
</evidence>
<evidence type="ECO:0000256" key="5">
    <source>
        <dbReference type="RuleBase" id="RU362066"/>
    </source>
</evidence>
<dbReference type="STRING" id="767434.Fraau_2072"/>
<sequence>MTTTSSTSSTSSLSSLLSALSGTSSTSSSTGSSSSGTTSTSGATVSIPGLGTGLDVSSIVTALVNAEKAPKQAQIDSQTSLINTQVSGLNTLQSALESLQSAVSELTASGSYDTFDATLSGTDMGSATATSGAAAGSYALQISQLATAQSRTSDAVASGTSIGSGSLSFTVGSKSVSISVSDGDSLSDIASAINGSAGNPGITATVVNGTDGAHLMVTSTQTGTSNGFSVSAGSGSSDTLSALATQLDTAGSNEAQDAKLTVNGVAVDSATNTVSGAIQGVSLSLTTTGSTTLNVKVDNSTTTQAVQDFVTAYNSYASTMSSLSAYDATSKTSGPLLGNPVLNTIRNQVNSIMSGLVSNNSLGSLAQVGVTRDGDGNLTLDTSKLTAALNSNPTQVKDLFAGTNGYGTKLTTALTSFTASNGIIANQQTSLQSQLTSLSSQQTALDKRMAVYQSQLSTEYTNLSTLMSSLNQTSNYLTQLSDQQNKSSS</sequence>
<evidence type="ECO:0000256" key="3">
    <source>
        <dbReference type="ARBA" id="ARBA00023054"/>
    </source>
</evidence>